<evidence type="ECO:0000256" key="5">
    <source>
        <dbReference type="ARBA" id="ARBA00023136"/>
    </source>
</evidence>
<evidence type="ECO:0000256" key="1">
    <source>
        <dbReference type="ARBA" id="ARBA00004651"/>
    </source>
</evidence>
<protein>
    <recommendedName>
        <fullName evidence="7">DUF3817 domain-containing protein</fullName>
    </recommendedName>
</protein>
<dbReference type="Pfam" id="PF12823">
    <property type="entry name" value="DUF3817"/>
    <property type="match status" value="1"/>
</dbReference>
<comment type="subcellular location">
    <subcellularLocation>
        <location evidence="1">Cell membrane</location>
        <topology evidence="1">Multi-pass membrane protein</topology>
    </subcellularLocation>
</comment>
<dbReference type="Proteomes" id="UP000191025">
    <property type="component" value="Unassembled WGS sequence"/>
</dbReference>
<dbReference type="PANTHER" id="PTHR40077:SF1">
    <property type="entry name" value="MEMBRANE PROTEIN"/>
    <property type="match status" value="1"/>
</dbReference>
<comment type="caution">
    <text evidence="8">The sequence shown here is derived from an EMBL/GenBank/DDBJ whole genome shotgun (WGS) entry which is preliminary data.</text>
</comment>
<evidence type="ECO:0000313" key="10">
    <source>
        <dbReference type="Proteomes" id="UP000092607"/>
    </source>
</evidence>
<feature type="transmembrane region" description="Helical" evidence="6">
    <location>
        <begin position="6"/>
        <end position="23"/>
    </location>
</feature>
<dbReference type="Proteomes" id="UP000092607">
    <property type="component" value="Unassembled WGS sequence"/>
</dbReference>
<accession>A0A1B8Q5U2</accession>
<dbReference type="InterPro" id="IPR023845">
    <property type="entry name" value="DUF3817_TM"/>
</dbReference>
<organism evidence="8 10">
    <name type="scientific">Moraxella lacunata</name>
    <dbReference type="NCBI Taxonomy" id="477"/>
    <lineage>
        <taxon>Bacteria</taxon>
        <taxon>Pseudomonadati</taxon>
        <taxon>Pseudomonadota</taxon>
        <taxon>Gammaproteobacteria</taxon>
        <taxon>Moraxellales</taxon>
        <taxon>Moraxellaceae</taxon>
        <taxon>Moraxella</taxon>
    </lineage>
</organism>
<dbReference type="EMBL" id="LZMS01000037">
    <property type="protein sequence ID" value="OBX65120.1"/>
    <property type="molecule type" value="Genomic_DNA"/>
</dbReference>
<evidence type="ECO:0000256" key="2">
    <source>
        <dbReference type="ARBA" id="ARBA00022475"/>
    </source>
</evidence>
<evidence type="ECO:0000256" key="6">
    <source>
        <dbReference type="SAM" id="Phobius"/>
    </source>
</evidence>
<evidence type="ECO:0000256" key="4">
    <source>
        <dbReference type="ARBA" id="ARBA00022989"/>
    </source>
</evidence>
<evidence type="ECO:0000313" key="11">
    <source>
        <dbReference type="Proteomes" id="UP000191025"/>
    </source>
</evidence>
<dbReference type="EMBL" id="MXAN01000040">
    <property type="protein sequence ID" value="OPH36976.1"/>
    <property type="molecule type" value="Genomic_DNA"/>
</dbReference>
<keyword evidence="4 6" id="KW-1133">Transmembrane helix</keyword>
<feature type="transmembrane region" description="Helical" evidence="6">
    <location>
        <begin position="63"/>
        <end position="84"/>
    </location>
</feature>
<keyword evidence="2" id="KW-1003">Cell membrane</keyword>
<dbReference type="NCBIfam" id="TIGR03954">
    <property type="entry name" value="integ_memb_HG"/>
    <property type="match status" value="1"/>
</dbReference>
<name>A0A1B8Q5U2_MORLA</name>
<reference evidence="8 10" key="1">
    <citation type="submission" date="2016-06" db="EMBL/GenBank/DDBJ databases">
        <title>Draft genome of Moraxella lacunata CCUG 57757A.</title>
        <authorList>
            <person name="Salva-Serra F."/>
            <person name="Engstrom-Jakobsson H."/>
            <person name="Thorell K."/>
            <person name="Gonzales-Siles L."/>
            <person name="Karlsson R."/>
            <person name="Boulund F."/>
            <person name="Engstrand L."/>
            <person name="Kristiansson E."/>
            <person name="Moore E."/>
        </authorList>
    </citation>
    <scope>NUCLEOTIDE SEQUENCE [LARGE SCALE GENOMIC DNA]</scope>
    <source>
        <strain evidence="8 10">CCUG 57757A</strain>
    </source>
</reference>
<reference evidence="11" key="2">
    <citation type="submission" date="2017-03" db="EMBL/GenBank/DDBJ databases">
        <title>Draft genome sequence of Moraxella equi CCUG 4950T type strain.</title>
        <authorList>
            <person name="Salva-Serra F."/>
            <person name="Engstrom-Jakobsson H."/>
            <person name="Thorell K."/>
            <person name="Jaen-Luchoro D."/>
            <person name="Gonzales-Siles L."/>
            <person name="Karlsson R."/>
            <person name="Yazdan S."/>
            <person name="Boulund F."/>
            <person name="Johnning A."/>
            <person name="Engstrand L."/>
            <person name="Kristiansson E."/>
            <person name="Moore E."/>
        </authorList>
    </citation>
    <scope>NUCLEOTIDE SEQUENCE [LARGE SCALE GENOMIC DNA]</scope>
    <source>
        <strain evidence="11">CCUG 4441</strain>
    </source>
</reference>
<feature type="transmembrane region" description="Helical" evidence="6">
    <location>
        <begin position="35"/>
        <end position="57"/>
    </location>
</feature>
<sequence>MTKLLRLVSFLEGVSFILLLGIAMPLKYMMGKPFLVLYAGMFHGVMFVLFIVLLLLACQVKGWSLKVFVIGLVASVLPFVPFWFERYIHKLELADAKLLDATQMSKKP</sequence>
<dbReference type="RefSeq" id="WP_062499488.1">
    <property type="nucleotide sequence ID" value="NZ_JARDJM010000046.1"/>
</dbReference>
<evidence type="ECO:0000259" key="7">
    <source>
        <dbReference type="Pfam" id="PF12823"/>
    </source>
</evidence>
<dbReference type="AlphaFoldDB" id="A0A1B8Q5U2"/>
<keyword evidence="3 6" id="KW-0812">Transmembrane</keyword>
<evidence type="ECO:0000256" key="3">
    <source>
        <dbReference type="ARBA" id="ARBA00022692"/>
    </source>
</evidence>
<gene>
    <name evidence="8" type="ORF">A9309_03455</name>
    <name evidence="9" type="ORF">B5J94_06215</name>
</gene>
<feature type="domain" description="DUF3817" evidence="7">
    <location>
        <begin position="3"/>
        <end position="90"/>
    </location>
</feature>
<dbReference type="GO" id="GO:0005886">
    <property type="term" value="C:plasma membrane"/>
    <property type="evidence" value="ECO:0007669"/>
    <property type="project" value="UniProtKB-SubCell"/>
</dbReference>
<proteinExistence type="predicted"/>
<evidence type="ECO:0000313" key="9">
    <source>
        <dbReference type="EMBL" id="OPH36976.1"/>
    </source>
</evidence>
<keyword evidence="5 6" id="KW-0472">Membrane</keyword>
<evidence type="ECO:0000313" key="8">
    <source>
        <dbReference type="EMBL" id="OBX65120.1"/>
    </source>
</evidence>
<dbReference type="PANTHER" id="PTHR40077">
    <property type="entry name" value="MEMBRANE PROTEIN-RELATED"/>
    <property type="match status" value="1"/>
</dbReference>
<reference evidence="9" key="3">
    <citation type="submission" date="2017-03" db="EMBL/GenBank/DDBJ databases">
        <authorList>
            <person name="Afonso C.L."/>
            <person name="Miller P.J."/>
            <person name="Scott M.A."/>
            <person name="Spackman E."/>
            <person name="Goraichik I."/>
            <person name="Dimitrov K.M."/>
            <person name="Suarez D.L."/>
            <person name="Swayne D.E."/>
        </authorList>
    </citation>
    <scope>NUCLEOTIDE SEQUENCE</scope>
    <source>
        <strain evidence="9">CCUG 4441</strain>
    </source>
</reference>